<evidence type="ECO:0000313" key="2">
    <source>
        <dbReference type="Proteomes" id="UP000429211"/>
    </source>
</evidence>
<comment type="caution">
    <text evidence="1">The sequence shown here is derived from an EMBL/GenBank/DDBJ whole genome shotgun (WGS) entry which is preliminary data.</text>
</comment>
<dbReference type="EMBL" id="WDPD01000003">
    <property type="protein sequence ID" value="KAB7461681.1"/>
    <property type="molecule type" value="Genomic_DNA"/>
</dbReference>
<sequence>MLRSQSLVIIRAVVNARSNELVHDKPLLYDPTSVSNRFDTISEPSVFQFWVLPRVSNRFDIVLRLRKTHHPPMFPTKAHNVMPRMQA</sequence>
<protein>
    <submittedName>
        <fullName evidence="1">Uncharacterized protein</fullName>
    </submittedName>
</protein>
<gene>
    <name evidence="1" type="ORF">GBB04_04295</name>
</gene>
<evidence type="ECO:0000313" key="1">
    <source>
        <dbReference type="EMBL" id="KAB7461681.1"/>
    </source>
</evidence>
<reference evidence="1 2" key="1">
    <citation type="journal article" date="2019" name="Nat. Med.">
        <title>A library of human gut bacterial isolates paired with longitudinal multiomics data enables mechanistic microbiome research.</title>
        <authorList>
            <person name="Poyet M."/>
            <person name="Groussin M."/>
            <person name="Gibbons S.M."/>
            <person name="Avila-Pacheco J."/>
            <person name="Jiang X."/>
            <person name="Kearney S.M."/>
            <person name="Perrotta A.R."/>
            <person name="Berdy B."/>
            <person name="Zhao S."/>
            <person name="Lieberman T.D."/>
            <person name="Swanson P.K."/>
            <person name="Smith M."/>
            <person name="Roesemann S."/>
            <person name="Alexander J.E."/>
            <person name="Rich S.A."/>
            <person name="Livny J."/>
            <person name="Vlamakis H."/>
            <person name="Clish C."/>
            <person name="Bullock K."/>
            <person name="Deik A."/>
            <person name="Scott J."/>
            <person name="Pierce K.A."/>
            <person name="Xavier R.J."/>
            <person name="Alm E.J."/>
        </authorList>
    </citation>
    <scope>NUCLEOTIDE SEQUENCE [LARGE SCALE GENOMIC DNA]</scope>
    <source>
        <strain evidence="1 2">BIOML-A2</strain>
    </source>
</reference>
<accession>A0A7J5TIH9</accession>
<dbReference type="AlphaFoldDB" id="A0A7J5TIH9"/>
<name>A0A7J5TIH9_9BIFI</name>
<organism evidence="1 2">
    <name type="scientific">Bifidobacterium dentium</name>
    <dbReference type="NCBI Taxonomy" id="1689"/>
    <lineage>
        <taxon>Bacteria</taxon>
        <taxon>Bacillati</taxon>
        <taxon>Actinomycetota</taxon>
        <taxon>Actinomycetes</taxon>
        <taxon>Bifidobacteriales</taxon>
        <taxon>Bifidobacteriaceae</taxon>
        <taxon>Bifidobacterium</taxon>
    </lineage>
</organism>
<dbReference type="Proteomes" id="UP000429211">
    <property type="component" value="Unassembled WGS sequence"/>
</dbReference>
<proteinExistence type="predicted"/>